<proteinExistence type="predicted"/>
<dbReference type="STRING" id="368408.Tpen_1415"/>
<dbReference type="SUPFAM" id="SSF81301">
    <property type="entry name" value="Nucleotidyltransferase"/>
    <property type="match status" value="1"/>
</dbReference>
<dbReference type="KEGG" id="tpe:Tpen_1415"/>
<dbReference type="GeneID" id="4600732"/>
<organism evidence="2 3">
    <name type="scientific">Thermofilum pendens (strain DSM 2475 / Hrk 5)</name>
    <dbReference type="NCBI Taxonomy" id="368408"/>
    <lineage>
        <taxon>Archaea</taxon>
        <taxon>Thermoproteota</taxon>
        <taxon>Thermoprotei</taxon>
        <taxon>Thermofilales</taxon>
        <taxon>Thermofilaceae</taxon>
        <taxon>Thermofilum</taxon>
    </lineage>
</organism>
<dbReference type="eggNOG" id="arCOG01200">
    <property type="taxonomic scope" value="Archaea"/>
</dbReference>
<evidence type="ECO:0000259" key="1">
    <source>
        <dbReference type="Pfam" id="PF18765"/>
    </source>
</evidence>
<dbReference type="RefSeq" id="WP_011753077.1">
    <property type="nucleotide sequence ID" value="NC_008698.1"/>
</dbReference>
<keyword evidence="3" id="KW-1185">Reference proteome</keyword>
<protein>
    <submittedName>
        <fullName evidence="2">DNA polymerase, beta domain protein region</fullName>
    </submittedName>
</protein>
<evidence type="ECO:0000313" key="3">
    <source>
        <dbReference type="Proteomes" id="UP000000641"/>
    </source>
</evidence>
<sequence length="119" mass="13541">MSDFVRLAWEGVRERRRFFESYVERIVGFFGGRVTLILFGSRARGDEMLSSDYDLAVVVEEEVDVLGLTETLVKMRPRGLPVDVVVLQKEELGDPLVTRMLTPCRMLYNGLGIQEAPCQ</sequence>
<dbReference type="EMBL" id="CP000505">
    <property type="protein sequence ID" value="ABL78812.1"/>
    <property type="molecule type" value="Genomic_DNA"/>
</dbReference>
<accession>A1S032</accession>
<dbReference type="Pfam" id="PF18765">
    <property type="entry name" value="Polbeta"/>
    <property type="match status" value="1"/>
</dbReference>
<dbReference type="EnsemblBacteria" id="ABL78812">
    <property type="protein sequence ID" value="ABL78812"/>
    <property type="gene ID" value="Tpen_1415"/>
</dbReference>
<name>A1S032_THEPD</name>
<gene>
    <name evidence="2" type="ordered locus">Tpen_1415</name>
</gene>
<dbReference type="Gene3D" id="3.30.460.10">
    <property type="entry name" value="Beta Polymerase, domain 2"/>
    <property type="match status" value="1"/>
</dbReference>
<evidence type="ECO:0000313" key="2">
    <source>
        <dbReference type="EMBL" id="ABL78812.1"/>
    </source>
</evidence>
<dbReference type="OrthoDB" id="9287at2157"/>
<dbReference type="InterPro" id="IPR043519">
    <property type="entry name" value="NT_sf"/>
</dbReference>
<dbReference type="InterPro" id="IPR041633">
    <property type="entry name" value="Polbeta"/>
</dbReference>
<reference evidence="3" key="1">
    <citation type="journal article" date="2008" name="J. Bacteriol.">
        <title>Genome sequence of Thermofilum pendens reveals an exceptional loss of biosynthetic pathways without genome reduction.</title>
        <authorList>
            <person name="Anderson I."/>
            <person name="Rodriguez J."/>
            <person name="Susanti D."/>
            <person name="Porat I."/>
            <person name="Reich C."/>
            <person name="Ulrich L.E."/>
            <person name="Elkins J.G."/>
            <person name="Mavromatis K."/>
            <person name="Lykidis A."/>
            <person name="Kim E."/>
            <person name="Thompson L.S."/>
            <person name="Nolan M."/>
            <person name="Land M."/>
            <person name="Copeland A."/>
            <person name="Lapidus A."/>
            <person name="Lucas S."/>
            <person name="Detter C."/>
            <person name="Zhulin I.B."/>
            <person name="Olsen G.J."/>
            <person name="Whitman W."/>
            <person name="Mukhopadhyay B."/>
            <person name="Bristow J."/>
            <person name="Kyrpides N."/>
        </authorList>
    </citation>
    <scope>NUCLEOTIDE SEQUENCE [LARGE SCALE GENOMIC DNA]</scope>
    <source>
        <strain evidence="3">DSM 2475 / Hrk 5</strain>
    </source>
</reference>
<dbReference type="AlphaFoldDB" id="A1S032"/>
<feature type="domain" description="Polymerase beta nucleotidyltransferase" evidence="1">
    <location>
        <begin position="36"/>
        <end position="90"/>
    </location>
</feature>
<dbReference type="Proteomes" id="UP000000641">
    <property type="component" value="Chromosome"/>
</dbReference>
<dbReference type="CDD" id="cd05403">
    <property type="entry name" value="NT_KNTase_like"/>
    <property type="match status" value="1"/>
</dbReference>
<dbReference type="HOGENOM" id="CLU_130257_9_1_2"/>